<dbReference type="Proteomes" id="UP000555448">
    <property type="component" value="Unassembled WGS sequence"/>
</dbReference>
<protein>
    <submittedName>
        <fullName evidence="1">Uncharacterized protein</fullName>
    </submittedName>
</protein>
<dbReference type="EMBL" id="JACHLR010000011">
    <property type="protein sequence ID" value="MBB4859451.1"/>
    <property type="molecule type" value="Genomic_DNA"/>
</dbReference>
<dbReference type="RefSeq" id="WP_184246456.1">
    <property type="nucleotide sequence ID" value="NZ_JACHLR010000011.1"/>
</dbReference>
<proteinExistence type="predicted"/>
<comment type="caution">
    <text evidence="1">The sequence shown here is derived from an EMBL/GenBank/DDBJ whole genome shotgun (WGS) entry which is preliminary data.</text>
</comment>
<reference evidence="1 2" key="1">
    <citation type="submission" date="2020-08" db="EMBL/GenBank/DDBJ databases">
        <title>Functional genomics of gut bacteria from endangered species of beetles.</title>
        <authorList>
            <person name="Carlos-Shanley C."/>
        </authorList>
    </citation>
    <scope>NUCLEOTIDE SEQUENCE [LARGE SCALE GENOMIC DNA]</scope>
    <source>
        <strain evidence="1 2">S00245</strain>
    </source>
</reference>
<keyword evidence="2" id="KW-1185">Reference proteome</keyword>
<evidence type="ECO:0000313" key="1">
    <source>
        <dbReference type="EMBL" id="MBB4859451.1"/>
    </source>
</evidence>
<dbReference type="AlphaFoldDB" id="A0A7W7KAZ1"/>
<gene>
    <name evidence="1" type="ORF">HNO88_002780</name>
</gene>
<name>A0A7W7KAZ1_9SPHN</name>
<accession>A0A7W7KAZ1</accession>
<sequence length="78" mass="8565">MNTPLDRDDIAIMIGNEIATWTNVTSPKVLERALRALADKLCDYAHLHYTSGQLSFDQVKSWINEAKPTILPGLPGGA</sequence>
<evidence type="ECO:0000313" key="2">
    <source>
        <dbReference type="Proteomes" id="UP000555448"/>
    </source>
</evidence>
<organism evidence="1 2">
    <name type="scientific">Novosphingobium chloroacetimidivorans</name>
    <dbReference type="NCBI Taxonomy" id="1428314"/>
    <lineage>
        <taxon>Bacteria</taxon>
        <taxon>Pseudomonadati</taxon>
        <taxon>Pseudomonadota</taxon>
        <taxon>Alphaproteobacteria</taxon>
        <taxon>Sphingomonadales</taxon>
        <taxon>Sphingomonadaceae</taxon>
        <taxon>Novosphingobium</taxon>
    </lineage>
</organism>